<comment type="catalytic activity">
    <reaction evidence="1">
        <text>ATP-independent breakage of single-stranded DNA, followed by passage and rejoining.</text>
        <dbReference type="EC" id="5.6.2.1"/>
    </reaction>
</comment>
<dbReference type="GO" id="GO:0003677">
    <property type="term" value="F:DNA binding"/>
    <property type="evidence" value="ECO:0007669"/>
    <property type="project" value="UniProtKB-KW"/>
</dbReference>
<dbReference type="PROSITE" id="PS52038">
    <property type="entry name" value="TOPO_IB_2"/>
    <property type="match status" value="1"/>
</dbReference>
<dbReference type="EC" id="5.6.2.1" evidence="3"/>
<dbReference type="Pfam" id="PF01028">
    <property type="entry name" value="Topoisom_I"/>
    <property type="match status" value="1"/>
</dbReference>
<evidence type="ECO:0000313" key="10">
    <source>
        <dbReference type="Proteomes" id="UP000237061"/>
    </source>
</evidence>
<evidence type="ECO:0000313" key="9">
    <source>
        <dbReference type="EMBL" id="POH72633.1"/>
    </source>
</evidence>
<dbReference type="SUPFAM" id="SSF55869">
    <property type="entry name" value="DNA topoisomerase I domain"/>
    <property type="match status" value="1"/>
</dbReference>
<dbReference type="InterPro" id="IPR049331">
    <property type="entry name" value="Top1B_N_bact"/>
</dbReference>
<proteinExistence type="inferred from homology"/>
<dbReference type="Proteomes" id="UP000237061">
    <property type="component" value="Unassembled WGS sequence"/>
</dbReference>
<feature type="domain" description="DNA topoisomerase IB N-terminal" evidence="8">
    <location>
        <begin position="23"/>
        <end position="71"/>
    </location>
</feature>
<dbReference type="InterPro" id="IPR035447">
    <property type="entry name" value="DNA_topo_I_N_sf"/>
</dbReference>
<dbReference type="RefSeq" id="WP_103466606.1">
    <property type="nucleotide sequence ID" value="NZ_PPXC01000012.1"/>
</dbReference>
<evidence type="ECO:0000256" key="3">
    <source>
        <dbReference type="ARBA" id="ARBA00012891"/>
    </source>
</evidence>
<evidence type="ECO:0000259" key="7">
    <source>
        <dbReference type="Pfam" id="PF01028"/>
    </source>
</evidence>
<sequence length="323" mass="35948">MIEELRRVEPGRGGITRRRSGHGFSYWSANGRAIKSEHMLGRVRDLAIPPAWSEVWIASQTNAHIQATGVDDAGRTQYIYHPRWRDARDEEKFVRSLAFAQRLPTIRRRVSLDLKQTVDGRRRAMAAGVRLMDRAGLRVGGAAYAQENGSFGVATLQRRHVAVHGRALELAFRGKSGGAWKVRVTDELLRDYFTSIPRTPRTGPAICRAVREGRRTRWEPISDAEINNYLGDIAGHGFTAKDFRTWQGTAVAALSLSRSHRSGVPEPEAISEAVDAAATWLHNTPAIARGSYINPRILLLFEQGVVANLKRQPDSAVLALLMD</sequence>
<dbReference type="PRINTS" id="PR00416">
    <property type="entry name" value="EUTPISMRASEI"/>
</dbReference>
<keyword evidence="6 9" id="KW-0413">Isomerase</keyword>
<gene>
    <name evidence="9" type="ORF">CVS27_14770</name>
</gene>
<evidence type="ECO:0000259" key="8">
    <source>
        <dbReference type="Pfam" id="PF21338"/>
    </source>
</evidence>
<dbReference type="InterPro" id="IPR011010">
    <property type="entry name" value="DNA_brk_join_enz"/>
</dbReference>
<dbReference type="GO" id="GO:0003917">
    <property type="term" value="F:DNA topoisomerase type I (single strand cut, ATP-independent) activity"/>
    <property type="evidence" value="ECO:0007669"/>
    <property type="project" value="UniProtKB-EC"/>
</dbReference>
<evidence type="ECO:0000256" key="1">
    <source>
        <dbReference type="ARBA" id="ARBA00000213"/>
    </source>
</evidence>
<evidence type="ECO:0000256" key="5">
    <source>
        <dbReference type="ARBA" id="ARBA00023125"/>
    </source>
</evidence>
<dbReference type="Gene3D" id="1.10.132.120">
    <property type="match status" value="1"/>
</dbReference>
<evidence type="ECO:0000256" key="6">
    <source>
        <dbReference type="ARBA" id="ARBA00023235"/>
    </source>
</evidence>
<dbReference type="GO" id="GO:0006265">
    <property type="term" value="P:DNA topological change"/>
    <property type="evidence" value="ECO:0007669"/>
    <property type="project" value="InterPro"/>
</dbReference>
<dbReference type="Pfam" id="PF21338">
    <property type="entry name" value="Top1B_N_bact"/>
    <property type="match status" value="1"/>
</dbReference>
<evidence type="ECO:0000256" key="4">
    <source>
        <dbReference type="ARBA" id="ARBA00023029"/>
    </source>
</evidence>
<keyword evidence="10" id="KW-1185">Reference proteome</keyword>
<keyword evidence="5" id="KW-0238">DNA-binding</keyword>
<dbReference type="AlphaFoldDB" id="A0A2S3ZTX6"/>
<dbReference type="InterPro" id="IPR013500">
    <property type="entry name" value="TopoI_cat_euk"/>
</dbReference>
<dbReference type="EMBL" id="PPXC01000012">
    <property type="protein sequence ID" value="POH72633.1"/>
    <property type="molecule type" value="Genomic_DNA"/>
</dbReference>
<keyword evidence="4" id="KW-0799">Topoisomerase</keyword>
<dbReference type="Gene3D" id="3.90.15.10">
    <property type="entry name" value="Topoisomerase I, Chain A, domain 3"/>
    <property type="match status" value="1"/>
</dbReference>
<protein>
    <recommendedName>
        <fullName evidence="3">DNA topoisomerase</fullName>
        <ecNumber evidence="3">5.6.2.1</ecNumber>
    </recommendedName>
</protein>
<feature type="domain" description="DNA topoisomerase I catalytic core eukaryotic-type" evidence="7">
    <location>
        <begin position="84"/>
        <end position="287"/>
    </location>
</feature>
<accession>A0A2S3ZTX6</accession>
<dbReference type="Gene3D" id="3.30.66.10">
    <property type="entry name" value="DNA topoisomerase I domain"/>
    <property type="match status" value="1"/>
</dbReference>
<evidence type="ECO:0000256" key="2">
    <source>
        <dbReference type="ARBA" id="ARBA00006645"/>
    </source>
</evidence>
<name>A0A2S3ZTX6_ARTGL</name>
<dbReference type="InterPro" id="IPR001631">
    <property type="entry name" value="TopoI"/>
</dbReference>
<reference evidence="9 10" key="1">
    <citation type="submission" date="2018-01" db="EMBL/GenBank/DDBJ databases">
        <title>Arthrobacter sp. nov., from glaciers in China.</title>
        <authorList>
            <person name="Liu Q."/>
            <person name="Xin Y.-H."/>
        </authorList>
    </citation>
    <scope>NUCLEOTIDE SEQUENCE [LARGE SCALE GENOMIC DNA]</scope>
    <source>
        <strain evidence="9 10">HLT2-12-2</strain>
    </source>
</reference>
<comment type="similarity">
    <text evidence="2">Belongs to the type IB topoisomerase family.</text>
</comment>
<dbReference type="InterPro" id="IPR014711">
    <property type="entry name" value="TopoI_cat_a-hlx-sub_euk"/>
</dbReference>
<comment type="caution">
    <text evidence="9">The sequence shown here is derived from an EMBL/GenBank/DDBJ whole genome shotgun (WGS) entry which is preliminary data.</text>
</comment>
<organism evidence="9 10">
    <name type="scientific">Arthrobacter glacialis</name>
    <dbReference type="NCBI Taxonomy" id="1664"/>
    <lineage>
        <taxon>Bacteria</taxon>
        <taxon>Bacillati</taxon>
        <taxon>Actinomycetota</taxon>
        <taxon>Actinomycetes</taxon>
        <taxon>Micrococcales</taxon>
        <taxon>Micrococcaceae</taxon>
        <taxon>Arthrobacter</taxon>
    </lineage>
</organism>
<dbReference type="SUPFAM" id="SSF56349">
    <property type="entry name" value="DNA breaking-rejoining enzymes"/>
    <property type="match status" value="1"/>
</dbReference>